<keyword evidence="4" id="KW-0808">Transferase</keyword>
<dbReference type="InterPro" id="IPR011006">
    <property type="entry name" value="CheY-like_superfamily"/>
</dbReference>
<dbReference type="InterPro" id="IPR036388">
    <property type="entry name" value="WH-like_DNA-bd_sf"/>
</dbReference>
<keyword evidence="1" id="KW-0805">Transcription regulation</keyword>
<dbReference type="PROSITE" id="PS50921">
    <property type="entry name" value="ANTAR"/>
    <property type="match status" value="1"/>
</dbReference>
<reference evidence="4 5" key="1">
    <citation type="submission" date="2016-07" db="EMBL/GenBank/DDBJ databases">
        <title>Complete genome sequence of the Lentzea guizhouensis DHS C013.</title>
        <authorList>
            <person name="Cao C."/>
        </authorList>
    </citation>
    <scope>NUCLEOTIDE SEQUENCE [LARGE SCALE GENOMIC DNA]</scope>
    <source>
        <strain evidence="4 5">DHS C013</strain>
    </source>
</reference>
<keyword evidence="5" id="KW-1185">Reference proteome</keyword>
<dbReference type="STRING" id="1586287.BBK82_37615"/>
<dbReference type="PIRSF" id="PIRSF036625">
    <property type="entry name" value="GAF_ANTAR"/>
    <property type="match status" value="1"/>
</dbReference>
<dbReference type="Gene3D" id="1.10.10.10">
    <property type="entry name" value="Winged helix-like DNA-binding domain superfamily/Winged helix DNA-binding domain"/>
    <property type="match status" value="1"/>
</dbReference>
<dbReference type="SUPFAM" id="SSF52172">
    <property type="entry name" value="CheY-like"/>
    <property type="match status" value="1"/>
</dbReference>
<dbReference type="EMBL" id="CP016793">
    <property type="protein sequence ID" value="ANZ40857.1"/>
    <property type="molecule type" value="Genomic_DNA"/>
</dbReference>
<feature type="domain" description="ANTAR" evidence="3">
    <location>
        <begin position="183"/>
        <end position="244"/>
    </location>
</feature>
<keyword evidence="2" id="KW-0804">Transcription</keyword>
<dbReference type="RefSeq" id="WP_065919194.1">
    <property type="nucleotide sequence ID" value="NZ_CP016793.1"/>
</dbReference>
<dbReference type="Gene3D" id="3.30.450.40">
    <property type="match status" value="1"/>
</dbReference>
<dbReference type="GO" id="GO:0003723">
    <property type="term" value="F:RNA binding"/>
    <property type="evidence" value="ECO:0007669"/>
    <property type="project" value="InterPro"/>
</dbReference>
<proteinExistence type="predicted"/>
<dbReference type="InterPro" id="IPR029016">
    <property type="entry name" value="GAF-like_dom_sf"/>
</dbReference>
<dbReference type="SMART" id="SM01012">
    <property type="entry name" value="ANTAR"/>
    <property type="match status" value="1"/>
</dbReference>
<dbReference type="OrthoDB" id="4629915at2"/>
<dbReference type="InterPro" id="IPR005561">
    <property type="entry name" value="ANTAR"/>
</dbReference>
<dbReference type="AlphaFoldDB" id="A0A1B2HT05"/>
<evidence type="ECO:0000256" key="1">
    <source>
        <dbReference type="ARBA" id="ARBA00023015"/>
    </source>
</evidence>
<evidence type="ECO:0000259" key="3">
    <source>
        <dbReference type="PROSITE" id="PS50921"/>
    </source>
</evidence>
<evidence type="ECO:0000313" key="4">
    <source>
        <dbReference type="EMBL" id="ANZ40857.1"/>
    </source>
</evidence>
<evidence type="ECO:0000256" key="2">
    <source>
        <dbReference type="ARBA" id="ARBA00023163"/>
    </source>
</evidence>
<protein>
    <submittedName>
        <fullName evidence="4">Histidine kinase</fullName>
    </submittedName>
</protein>
<organism evidence="4 5">
    <name type="scientific">Lentzea guizhouensis</name>
    <dbReference type="NCBI Taxonomy" id="1586287"/>
    <lineage>
        <taxon>Bacteria</taxon>
        <taxon>Bacillati</taxon>
        <taxon>Actinomycetota</taxon>
        <taxon>Actinomycetes</taxon>
        <taxon>Pseudonocardiales</taxon>
        <taxon>Pseudonocardiaceae</taxon>
        <taxon>Lentzea</taxon>
    </lineage>
</organism>
<dbReference type="Proteomes" id="UP000093053">
    <property type="component" value="Chromosome"/>
</dbReference>
<evidence type="ECO:0000313" key="5">
    <source>
        <dbReference type="Proteomes" id="UP000093053"/>
    </source>
</evidence>
<accession>A0A1B2HT05</accession>
<dbReference type="Pfam" id="PF03861">
    <property type="entry name" value="ANTAR"/>
    <property type="match status" value="1"/>
</dbReference>
<dbReference type="KEGG" id="led:BBK82_37615"/>
<dbReference type="InterPro" id="IPR012074">
    <property type="entry name" value="GAF_ANTAR"/>
</dbReference>
<gene>
    <name evidence="4" type="ORF">BBK82_37615</name>
</gene>
<name>A0A1B2HT05_9PSEU</name>
<dbReference type="SUPFAM" id="SSF55781">
    <property type="entry name" value="GAF domain-like"/>
    <property type="match status" value="1"/>
</dbReference>
<dbReference type="GO" id="GO:0016301">
    <property type="term" value="F:kinase activity"/>
    <property type="evidence" value="ECO:0007669"/>
    <property type="project" value="UniProtKB-KW"/>
</dbReference>
<sequence length="255" mass="27567">MPDDWDQDTPADVDVSPLGREFAQLTARLLDADSVAEALDHVVRATFAVQPDAAVVSVTLRAADGHLHTPADTDPVAVELDRLQERYGHGPCLEAAKEKTAYKHSGNLAEEPAWPLFGPDAAALGFGSVLSTSLLPDAIPPRLSGALNIYARQPGKFSDDTARDRALLLATHASLALAHTEAVRLAELREAQMRHAIDSRDVIGQAKGILMQRRGINADEAFDQLRRISQDLNVKLAQLAQTLATRHTEIDLPEA</sequence>
<keyword evidence="4" id="KW-0418">Kinase</keyword>